<dbReference type="GO" id="GO:0005886">
    <property type="term" value="C:plasma membrane"/>
    <property type="evidence" value="ECO:0007669"/>
    <property type="project" value="TreeGrafter"/>
</dbReference>
<dbReference type="InterPro" id="IPR006089">
    <property type="entry name" value="Acyl-CoA_DH_CS"/>
</dbReference>
<evidence type="ECO:0000256" key="5">
    <source>
        <dbReference type="RuleBase" id="RU362125"/>
    </source>
</evidence>
<dbReference type="PATRIC" id="fig|1123501.6.peg.863"/>
<dbReference type="InterPro" id="IPR046373">
    <property type="entry name" value="Acyl-CoA_Oxase/DH_mid-dom_sf"/>
</dbReference>
<protein>
    <submittedName>
        <fullName evidence="9">Acyl-CoA dehydrogenase</fullName>
    </submittedName>
</protein>
<dbReference type="GO" id="GO:0050660">
    <property type="term" value="F:flavin adenine dinucleotide binding"/>
    <property type="evidence" value="ECO:0007669"/>
    <property type="project" value="InterPro"/>
</dbReference>
<dbReference type="InterPro" id="IPR036250">
    <property type="entry name" value="AcylCo_DH-like_C"/>
</dbReference>
<dbReference type="STRING" id="1123501.Wenmar_00798"/>
<keyword evidence="4 5" id="KW-0274">FAD</keyword>
<evidence type="ECO:0000259" key="8">
    <source>
        <dbReference type="Pfam" id="PF02771"/>
    </source>
</evidence>
<dbReference type="SUPFAM" id="SSF47203">
    <property type="entry name" value="Acyl-CoA dehydrogenase C-terminal domain-like"/>
    <property type="match status" value="1"/>
</dbReference>
<feature type="domain" description="Acyl-CoA dehydrogenase/oxidase N-terminal" evidence="8">
    <location>
        <begin position="27"/>
        <end position="146"/>
    </location>
</feature>
<name>A0A0D0QDL0_9RHOB</name>
<dbReference type="RefSeq" id="WP_018304166.1">
    <property type="nucleotide sequence ID" value="NZ_KB902312.1"/>
</dbReference>
<accession>A0A0D0QDL0</accession>
<dbReference type="InterPro" id="IPR006091">
    <property type="entry name" value="Acyl-CoA_Oxase/DH_mid-dom"/>
</dbReference>
<dbReference type="SUPFAM" id="SSF56645">
    <property type="entry name" value="Acyl-CoA dehydrogenase NM domain-like"/>
    <property type="match status" value="1"/>
</dbReference>
<keyword evidence="10" id="KW-1185">Reference proteome</keyword>
<reference evidence="9 10" key="1">
    <citation type="submission" date="2013-01" db="EMBL/GenBank/DDBJ databases">
        <authorList>
            <person name="Fiebig A."/>
            <person name="Goeker M."/>
            <person name="Klenk H.-P.P."/>
        </authorList>
    </citation>
    <scope>NUCLEOTIDE SEQUENCE [LARGE SCALE GENOMIC DNA]</scope>
    <source>
        <strain evidence="9 10">DSM 24838</strain>
    </source>
</reference>
<proteinExistence type="inferred from homology"/>
<gene>
    <name evidence="9" type="ORF">Wenmar_00798</name>
</gene>
<comment type="cofactor">
    <cofactor evidence="1 5">
        <name>FAD</name>
        <dbReference type="ChEBI" id="CHEBI:57692"/>
    </cofactor>
</comment>
<dbReference type="PANTHER" id="PTHR42803:SF1">
    <property type="entry name" value="BROAD-SPECIFICITY LINEAR ACYL-COA DEHYDROGENASE FADE5"/>
    <property type="match status" value="1"/>
</dbReference>
<dbReference type="PROSITE" id="PS00073">
    <property type="entry name" value="ACYL_COA_DH_2"/>
    <property type="match status" value="1"/>
</dbReference>
<dbReference type="Pfam" id="PF00441">
    <property type="entry name" value="Acyl-CoA_dh_1"/>
    <property type="match status" value="1"/>
</dbReference>
<dbReference type="Pfam" id="PF02771">
    <property type="entry name" value="Acyl-CoA_dh_N"/>
    <property type="match status" value="1"/>
</dbReference>
<dbReference type="Proteomes" id="UP000035100">
    <property type="component" value="Unassembled WGS sequence"/>
</dbReference>
<evidence type="ECO:0000313" key="9">
    <source>
        <dbReference type="EMBL" id="KIQ70422.1"/>
    </source>
</evidence>
<dbReference type="AlphaFoldDB" id="A0A0D0QDL0"/>
<dbReference type="InterPro" id="IPR009075">
    <property type="entry name" value="AcylCo_DH/oxidase_C"/>
</dbReference>
<evidence type="ECO:0000256" key="1">
    <source>
        <dbReference type="ARBA" id="ARBA00001974"/>
    </source>
</evidence>
<feature type="domain" description="Acyl-CoA dehydrogenase/oxidase C-terminal" evidence="6">
    <location>
        <begin position="263"/>
        <end position="420"/>
    </location>
</feature>
<dbReference type="InterPro" id="IPR037069">
    <property type="entry name" value="AcylCoA_DH/ox_N_sf"/>
</dbReference>
<dbReference type="EMBL" id="AONG01000005">
    <property type="protein sequence ID" value="KIQ70422.1"/>
    <property type="molecule type" value="Genomic_DNA"/>
</dbReference>
<dbReference type="InterPro" id="IPR052166">
    <property type="entry name" value="Diverse_Acyl-CoA_DH"/>
</dbReference>
<dbReference type="Gene3D" id="2.40.110.10">
    <property type="entry name" value="Butyryl-CoA Dehydrogenase, subunit A, domain 2"/>
    <property type="match status" value="1"/>
</dbReference>
<dbReference type="OrthoDB" id="7801364at2"/>
<evidence type="ECO:0000256" key="3">
    <source>
        <dbReference type="ARBA" id="ARBA00022630"/>
    </source>
</evidence>
<dbReference type="InterPro" id="IPR013786">
    <property type="entry name" value="AcylCoA_DH/ox_N"/>
</dbReference>
<evidence type="ECO:0000256" key="4">
    <source>
        <dbReference type="ARBA" id="ARBA00022827"/>
    </source>
</evidence>
<evidence type="ECO:0000256" key="2">
    <source>
        <dbReference type="ARBA" id="ARBA00009347"/>
    </source>
</evidence>
<keyword evidence="5" id="KW-0560">Oxidoreductase</keyword>
<evidence type="ECO:0000313" key="10">
    <source>
        <dbReference type="Proteomes" id="UP000035100"/>
    </source>
</evidence>
<dbReference type="Pfam" id="PF02770">
    <property type="entry name" value="Acyl-CoA_dh_M"/>
    <property type="match status" value="1"/>
</dbReference>
<dbReference type="PANTHER" id="PTHR42803">
    <property type="entry name" value="ACYL-COA DEHYDROGENASE"/>
    <property type="match status" value="1"/>
</dbReference>
<organism evidence="9 10">
    <name type="scientific">Wenxinia marina DSM 24838</name>
    <dbReference type="NCBI Taxonomy" id="1123501"/>
    <lineage>
        <taxon>Bacteria</taxon>
        <taxon>Pseudomonadati</taxon>
        <taxon>Pseudomonadota</taxon>
        <taxon>Alphaproteobacteria</taxon>
        <taxon>Rhodobacterales</taxon>
        <taxon>Roseobacteraceae</taxon>
        <taxon>Wenxinia</taxon>
    </lineage>
</organism>
<comment type="caution">
    <text evidence="9">The sequence shown here is derived from an EMBL/GenBank/DDBJ whole genome shotgun (WGS) entry which is preliminary data.</text>
</comment>
<sequence length="530" mass="54599">MSADLVAAILAGTPGWGAASGGFDEADVRQVLDEAGRLADEVLAPLAAVADREGCRLVDGRVRLPEGSGDAWRALAEGGWIAPDLPEELGGIGLPLPLTVAAGLLLEGAAMPFLMGVGATRAAAHMLAAEAPDLAADWAPALAAGERAATICISEPDAGSDVGRIRTRAVSEGNGWRVTGTKCWISFGDHDLTPVIGHMMLARTGPAEAGTRGLSLFLVPSAVDGAPNGVTVERIEEKMGLHGSPTCVLRFEGAAATLIGEEGRGLPALFTMIELMRLQTGTQGAGVALRAAALARRYAAERRQGGRPDAAPPPITEHPDVARQCAEIGVRAVLATALTLEAAATLAAARAGDAAAQAEASVLLPLAKTFGGELASEAASGAVQVLGGAGYTREWPAERWLRDVRILTIYEGTTGMQAQDLLLRRLVREEGRGIASLLGRLRAEAAGWGSGSPLLDRLDALSDDLRARPPAALAAVADGYLRAFWAALSDHLAARLAATCPPAAAAGRWWRATSAARFDLALAEIARGVG</sequence>
<dbReference type="Gene3D" id="1.20.140.10">
    <property type="entry name" value="Butyryl-CoA Dehydrogenase, subunit A, domain 3"/>
    <property type="match status" value="1"/>
</dbReference>
<dbReference type="Gene3D" id="1.10.540.10">
    <property type="entry name" value="Acyl-CoA dehydrogenase/oxidase, N-terminal domain"/>
    <property type="match status" value="1"/>
</dbReference>
<keyword evidence="3 5" id="KW-0285">Flavoprotein</keyword>
<dbReference type="eggNOG" id="COG1960">
    <property type="taxonomic scope" value="Bacteria"/>
</dbReference>
<comment type="similarity">
    <text evidence="2 5">Belongs to the acyl-CoA dehydrogenase family.</text>
</comment>
<dbReference type="InterPro" id="IPR009100">
    <property type="entry name" value="AcylCoA_DH/oxidase_NM_dom_sf"/>
</dbReference>
<feature type="domain" description="Acyl-CoA oxidase/dehydrogenase middle" evidence="7">
    <location>
        <begin position="151"/>
        <end position="252"/>
    </location>
</feature>
<dbReference type="GO" id="GO:0003995">
    <property type="term" value="F:acyl-CoA dehydrogenase activity"/>
    <property type="evidence" value="ECO:0007669"/>
    <property type="project" value="InterPro"/>
</dbReference>
<evidence type="ECO:0000259" key="6">
    <source>
        <dbReference type="Pfam" id="PF00441"/>
    </source>
</evidence>
<evidence type="ECO:0000259" key="7">
    <source>
        <dbReference type="Pfam" id="PF02770"/>
    </source>
</evidence>